<reference evidence="1 2" key="1">
    <citation type="submission" date="2018-03" db="EMBL/GenBank/DDBJ databases">
        <title>Aeromonas veronii whole genome sequencing and analysis.</title>
        <authorList>
            <person name="Xie H."/>
            <person name="Liu T."/>
            <person name="Wang K."/>
        </authorList>
    </citation>
    <scope>NUCLEOTIDE SEQUENCE [LARGE SCALE GENOMIC DNA]</scope>
    <source>
        <strain evidence="1 2">XH.VA.1</strain>
    </source>
</reference>
<name>A0A2T4N7V4_AERVE</name>
<comment type="caution">
    <text evidence="1">The sequence shown here is derived from an EMBL/GenBank/DDBJ whole genome shotgun (WGS) entry which is preliminary data.</text>
</comment>
<gene>
    <name evidence="1" type="ORF">DAA48_02135</name>
</gene>
<proteinExistence type="predicted"/>
<accession>A0A2T4N7V4</accession>
<organism evidence="1 2">
    <name type="scientific">Aeromonas veronii</name>
    <dbReference type="NCBI Taxonomy" id="654"/>
    <lineage>
        <taxon>Bacteria</taxon>
        <taxon>Pseudomonadati</taxon>
        <taxon>Pseudomonadota</taxon>
        <taxon>Gammaproteobacteria</taxon>
        <taxon>Aeromonadales</taxon>
        <taxon>Aeromonadaceae</taxon>
        <taxon>Aeromonas</taxon>
    </lineage>
</organism>
<protein>
    <submittedName>
        <fullName evidence="1">Peptidase M15</fullName>
    </submittedName>
</protein>
<dbReference type="SUPFAM" id="SSF55166">
    <property type="entry name" value="Hedgehog/DD-peptidase"/>
    <property type="match status" value="1"/>
</dbReference>
<sequence>MKSPKTVKSLEELGRVQLSPSFFMRDFLYSEIAQIEGIPNIPDYPDLAIETGHQLCTKVLEPIQQRLGRIAIRSAYRSPLVNAKGAENGNQYNCAKNEANYAQHIWDYRDQDGCIGATACIVVTSFLPYYENTGHWQALAWWIHDHIPDYSAMYFFPKLAAFNISWHERPKKTINSYISNSKGILTKPGMDNHEGDHTQEYKAWLTSLNMS</sequence>
<dbReference type="InterPro" id="IPR009045">
    <property type="entry name" value="Zn_M74/Hedgehog-like"/>
</dbReference>
<dbReference type="AlphaFoldDB" id="A0A2T4N7V4"/>
<evidence type="ECO:0000313" key="2">
    <source>
        <dbReference type="Proteomes" id="UP000241986"/>
    </source>
</evidence>
<evidence type="ECO:0000313" key="1">
    <source>
        <dbReference type="EMBL" id="PTH82903.1"/>
    </source>
</evidence>
<dbReference type="Proteomes" id="UP000241986">
    <property type="component" value="Unassembled WGS sequence"/>
</dbReference>
<dbReference type="EMBL" id="PZKL01000010">
    <property type="protein sequence ID" value="PTH82903.1"/>
    <property type="molecule type" value="Genomic_DNA"/>
</dbReference>